<comment type="caution">
    <text evidence="1">The sequence shown here is derived from an EMBL/GenBank/DDBJ whole genome shotgun (WGS) entry which is preliminary data.</text>
</comment>
<evidence type="ECO:0000313" key="2">
    <source>
        <dbReference type="Proteomes" id="UP000694640"/>
    </source>
</evidence>
<sequence length="53" mass="5917">MRLTLSQSHFLMALVEWITAKCGRVFSVLIGVAKPAAIDRGAVLEKDRNPEYN</sequence>
<keyword evidence="2" id="KW-1185">Reference proteome</keyword>
<accession>A0ABS5UFG3</accession>
<proteinExistence type="predicted"/>
<reference evidence="1 2" key="1">
    <citation type="submission" date="2021-01" db="EMBL/GenBank/DDBJ databases">
        <title>High-quality draft genome sequence data of six Lactiplantibacillus plantarum subsp. argentoratensis strains isolated from various Greek sourdoughs.</title>
        <authorList>
            <person name="Syrokou M.K."/>
            <person name="Paramithiotis S."/>
            <person name="Skandamis P.N."/>
            <person name="Drosinos E.H."/>
            <person name="Bosnea L."/>
            <person name="Mataragas M."/>
        </authorList>
    </citation>
    <scope>NUCLEOTIDE SEQUENCE [LARGE SCALE GENOMIC DNA]</scope>
    <source>
        <strain evidence="1 2">LQC 2520</strain>
    </source>
</reference>
<dbReference type="EMBL" id="JAEQMM010000003">
    <property type="protein sequence ID" value="MBT1137326.1"/>
    <property type="molecule type" value="Genomic_DNA"/>
</dbReference>
<protein>
    <submittedName>
        <fullName evidence="1">Uncharacterized protein</fullName>
    </submittedName>
</protein>
<name>A0ABS5UFG3_9LACO</name>
<evidence type="ECO:0000313" key="1">
    <source>
        <dbReference type="EMBL" id="MBT1137326.1"/>
    </source>
</evidence>
<dbReference type="Proteomes" id="UP000694640">
    <property type="component" value="Unassembled WGS sequence"/>
</dbReference>
<organism evidence="1 2">
    <name type="scientific">Lactiplantibacillus argentoratensis</name>
    <dbReference type="NCBI Taxonomy" id="271881"/>
    <lineage>
        <taxon>Bacteria</taxon>
        <taxon>Bacillati</taxon>
        <taxon>Bacillota</taxon>
        <taxon>Bacilli</taxon>
        <taxon>Lactobacillales</taxon>
        <taxon>Lactobacillaceae</taxon>
        <taxon>Lactiplantibacillus</taxon>
    </lineage>
</organism>
<gene>
    <name evidence="1" type="ORF">JKL17_04095</name>
</gene>